<evidence type="ECO:0000313" key="2">
    <source>
        <dbReference type="EMBL" id="CAG2208223.1"/>
    </source>
</evidence>
<name>A0A8S3RNM8_MYTED</name>
<feature type="region of interest" description="Disordered" evidence="1">
    <location>
        <begin position="525"/>
        <end position="560"/>
    </location>
</feature>
<organism evidence="2 3">
    <name type="scientific">Mytilus edulis</name>
    <name type="common">Blue mussel</name>
    <dbReference type="NCBI Taxonomy" id="6550"/>
    <lineage>
        <taxon>Eukaryota</taxon>
        <taxon>Metazoa</taxon>
        <taxon>Spiralia</taxon>
        <taxon>Lophotrochozoa</taxon>
        <taxon>Mollusca</taxon>
        <taxon>Bivalvia</taxon>
        <taxon>Autobranchia</taxon>
        <taxon>Pteriomorphia</taxon>
        <taxon>Mytilida</taxon>
        <taxon>Mytiloidea</taxon>
        <taxon>Mytilidae</taxon>
        <taxon>Mytilinae</taxon>
        <taxon>Mytilus</taxon>
    </lineage>
</organism>
<dbReference type="Proteomes" id="UP000683360">
    <property type="component" value="Unassembled WGS sequence"/>
</dbReference>
<protein>
    <recommendedName>
        <fullName evidence="4">C2H2-type domain-containing protein</fullName>
    </recommendedName>
</protein>
<dbReference type="PANTHER" id="PTHR31511">
    <property type="entry name" value="PROTEIN CBG23764"/>
    <property type="match status" value="1"/>
</dbReference>
<evidence type="ECO:0000313" key="3">
    <source>
        <dbReference type="Proteomes" id="UP000683360"/>
    </source>
</evidence>
<dbReference type="SUPFAM" id="SSF56672">
    <property type="entry name" value="DNA/RNA polymerases"/>
    <property type="match status" value="1"/>
</dbReference>
<keyword evidence="3" id="KW-1185">Reference proteome</keyword>
<accession>A0A8S3RNM8</accession>
<evidence type="ECO:0008006" key="4">
    <source>
        <dbReference type="Google" id="ProtNLM"/>
    </source>
</evidence>
<dbReference type="AlphaFoldDB" id="A0A8S3RNM8"/>
<sequence>MENLRKRTDIKLLNDQSKARKLISKPTFHAFKIFNDDLVAVHMLKQRLYLNRPIYVGFTILDLSKTLMYDFHYNYIKDKYGSRATLLFTDTDSLCYNINTDDIYQDMMEDKHLFDTSEYNPEHRLYSTLNKKVLGKMKDETHGIPIQEFVGLKSKMYSLIYEENKKTMREEDSEGYKEECLPENLNDDSFIDSRYPSLIILDDLMRDVTNSKDVCELFVEGSHHRNLSVACILQNAFSKGKESRTMSINSQYIVLFKNPRDQVGPAIFARQMYPNNPKKFMNKYKEGTQQPYGSLFIDLKQNTPEDDRLKLNIFENKNMIGGGVSEEYISRKELEPPQFEESFQSEQTYLPDEKEIMPSCDDCGVVFESVPDLARHMNKWCPENNDLKRKRNLRDEDIPSKKSRVNEIDIEDGEDMAFIKLAELAREANADIWEEKVDKYMDGDMKEDHAMSKANRKLKDEDMDQFLSRYSSLIEYLIQLQNGKLHGKVMKMITGLVNDGMDYEKAIKIAIRKYKPMLESFLDEAIDNETNIDGSESENSIDDDEEEEEEEDEDDESSTI</sequence>
<dbReference type="InterPro" id="IPR023211">
    <property type="entry name" value="DNA_pol_palm_dom_sf"/>
</dbReference>
<dbReference type="OrthoDB" id="6133181at2759"/>
<evidence type="ECO:0000256" key="1">
    <source>
        <dbReference type="SAM" id="MobiDB-lite"/>
    </source>
</evidence>
<dbReference type="PANTHER" id="PTHR31511:SF12">
    <property type="entry name" value="RHO TERMINATION FACTOR N-TERMINAL DOMAIN-CONTAINING PROTEIN"/>
    <property type="match status" value="1"/>
</dbReference>
<comment type="caution">
    <text evidence="2">The sequence shown here is derived from an EMBL/GenBank/DDBJ whole genome shotgun (WGS) entry which is preliminary data.</text>
</comment>
<dbReference type="InterPro" id="IPR043502">
    <property type="entry name" value="DNA/RNA_pol_sf"/>
</dbReference>
<feature type="compositionally biased region" description="Acidic residues" evidence="1">
    <location>
        <begin position="535"/>
        <end position="560"/>
    </location>
</feature>
<dbReference type="EMBL" id="CAJPWZ010001104">
    <property type="protein sequence ID" value="CAG2208223.1"/>
    <property type="molecule type" value="Genomic_DNA"/>
</dbReference>
<gene>
    <name evidence="2" type="ORF">MEDL_22402</name>
</gene>
<reference evidence="2" key="1">
    <citation type="submission" date="2021-03" db="EMBL/GenBank/DDBJ databases">
        <authorList>
            <person name="Bekaert M."/>
        </authorList>
    </citation>
    <scope>NUCLEOTIDE SEQUENCE</scope>
</reference>
<proteinExistence type="predicted"/>
<dbReference type="Gene3D" id="3.90.1600.10">
    <property type="entry name" value="Palm domain of DNA polymerase"/>
    <property type="match status" value="1"/>
</dbReference>